<name>A0A371P6C3_9BACL</name>
<reference evidence="1 2" key="1">
    <citation type="submission" date="2018-08" db="EMBL/GenBank/DDBJ databases">
        <title>Paenibacillus sp. M4BSY-1, whole genome shotgun sequence.</title>
        <authorList>
            <person name="Tuo L."/>
        </authorList>
    </citation>
    <scope>NUCLEOTIDE SEQUENCE [LARGE SCALE GENOMIC DNA]</scope>
    <source>
        <strain evidence="1 2">M4BSY-1</strain>
    </source>
</reference>
<protein>
    <submittedName>
        <fullName evidence="1">Uncharacterized protein</fullName>
    </submittedName>
</protein>
<dbReference type="Proteomes" id="UP000261905">
    <property type="component" value="Unassembled WGS sequence"/>
</dbReference>
<dbReference type="EMBL" id="QUBQ01000005">
    <property type="protein sequence ID" value="REK71491.1"/>
    <property type="molecule type" value="Genomic_DNA"/>
</dbReference>
<accession>A0A371P6C3</accession>
<evidence type="ECO:0000313" key="2">
    <source>
        <dbReference type="Proteomes" id="UP000261905"/>
    </source>
</evidence>
<keyword evidence="2" id="KW-1185">Reference proteome</keyword>
<sequence>MDAEKKEVASIDSADKLLDEDNSTEFSREDFKELIGNKKTAEDTVETNLSLQSDRQSDPPSLKILMTFINGIDIESGETFFNRVLKL</sequence>
<dbReference type="AlphaFoldDB" id="A0A371P6C3"/>
<evidence type="ECO:0000313" key="1">
    <source>
        <dbReference type="EMBL" id="REK71491.1"/>
    </source>
</evidence>
<gene>
    <name evidence="1" type="ORF">DX130_21055</name>
</gene>
<dbReference type="RefSeq" id="WP_116048744.1">
    <property type="nucleotide sequence ID" value="NZ_QUBQ01000005.1"/>
</dbReference>
<organism evidence="1 2">
    <name type="scientific">Paenibacillus paeoniae</name>
    <dbReference type="NCBI Taxonomy" id="2292705"/>
    <lineage>
        <taxon>Bacteria</taxon>
        <taxon>Bacillati</taxon>
        <taxon>Bacillota</taxon>
        <taxon>Bacilli</taxon>
        <taxon>Bacillales</taxon>
        <taxon>Paenibacillaceae</taxon>
        <taxon>Paenibacillus</taxon>
    </lineage>
</organism>
<comment type="caution">
    <text evidence="1">The sequence shown here is derived from an EMBL/GenBank/DDBJ whole genome shotgun (WGS) entry which is preliminary data.</text>
</comment>
<proteinExistence type="predicted"/>